<comment type="subcellular location">
    <subcellularLocation>
        <location evidence="1">Cell membrane</location>
        <topology evidence="1">Single-pass type I membrane protein</topology>
    </subcellularLocation>
</comment>
<keyword evidence="24" id="KW-1185">Reference proteome</keyword>
<dbReference type="InterPro" id="IPR001220">
    <property type="entry name" value="Legume_lectin_dom"/>
</dbReference>
<dbReference type="GO" id="GO:0030246">
    <property type="term" value="F:carbohydrate binding"/>
    <property type="evidence" value="ECO:0007669"/>
    <property type="project" value="UniProtKB-KW"/>
</dbReference>
<comment type="similarity">
    <text evidence="3">In the C-terminal section; belongs to the protein kinase superfamily. Ser/Thr protein kinase family.</text>
</comment>
<dbReference type="GO" id="GO:0004674">
    <property type="term" value="F:protein serine/threonine kinase activity"/>
    <property type="evidence" value="ECO:0007669"/>
    <property type="project" value="UniProtKB-KW"/>
</dbReference>
<evidence type="ECO:0000313" key="23">
    <source>
        <dbReference type="EMBL" id="GJN10345.1"/>
    </source>
</evidence>
<proteinExistence type="inferred from homology"/>
<evidence type="ECO:0000256" key="14">
    <source>
        <dbReference type="ARBA" id="ARBA00022989"/>
    </source>
</evidence>
<keyword evidence="8 21" id="KW-0812">Transmembrane</keyword>
<comment type="caution">
    <text evidence="23">The sequence shown here is derived from an EMBL/GenBank/DDBJ whole genome shotgun (WGS) entry which is preliminary data.</text>
</comment>
<dbReference type="AlphaFoldDB" id="A0AAV5DKC5"/>
<evidence type="ECO:0000256" key="5">
    <source>
        <dbReference type="ARBA" id="ARBA00022475"/>
    </source>
</evidence>
<dbReference type="InterPro" id="IPR011009">
    <property type="entry name" value="Kinase-like_dom_sf"/>
</dbReference>
<dbReference type="Gene3D" id="2.60.120.200">
    <property type="match status" value="2"/>
</dbReference>
<comment type="similarity">
    <text evidence="2">In the N-terminal section; belongs to the leguminous lectin family.</text>
</comment>
<dbReference type="SUPFAM" id="SSF49899">
    <property type="entry name" value="Concanavalin A-like lectins/glucanases"/>
    <property type="match status" value="2"/>
</dbReference>
<dbReference type="PROSITE" id="PS00307">
    <property type="entry name" value="LECTIN_LEGUME_BETA"/>
    <property type="match status" value="1"/>
</dbReference>
<evidence type="ECO:0000256" key="19">
    <source>
        <dbReference type="ARBA" id="ARBA00048977"/>
    </source>
</evidence>
<comment type="catalytic activity">
    <reaction evidence="18">
        <text>L-threonyl-[protein] + ATP = O-phospho-L-threonyl-[protein] + ADP + H(+)</text>
        <dbReference type="Rhea" id="RHEA:46608"/>
        <dbReference type="Rhea" id="RHEA-COMP:11060"/>
        <dbReference type="Rhea" id="RHEA-COMP:11605"/>
        <dbReference type="ChEBI" id="CHEBI:15378"/>
        <dbReference type="ChEBI" id="CHEBI:30013"/>
        <dbReference type="ChEBI" id="CHEBI:30616"/>
        <dbReference type="ChEBI" id="CHEBI:61977"/>
        <dbReference type="ChEBI" id="CHEBI:456216"/>
        <dbReference type="EC" id="2.7.11.1"/>
    </reaction>
    <physiologicalReaction direction="left-to-right" evidence="18">
        <dbReference type="Rhea" id="RHEA:46609"/>
    </physiologicalReaction>
</comment>
<dbReference type="GO" id="GO:0005524">
    <property type="term" value="F:ATP binding"/>
    <property type="evidence" value="ECO:0007669"/>
    <property type="project" value="UniProtKB-UniRule"/>
</dbReference>
<dbReference type="CDD" id="cd06899">
    <property type="entry name" value="lectin_legume_LecRK_Arcelin_ConA"/>
    <property type="match status" value="2"/>
</dbReference>
<keyword evidence="15 21" id="KW-0472">Membrane</keyword>
<evidence type="ECO:0000256" key="21">
    <source>
        <dbReference type="SAM" id="Phobius"/>
    </source>
</evidence>
<dbReference type="EC" id="2.7.11.1" evidence="4"/>
<feature type="domain" description="Protein kinase" evidence="22">
    <location>
        <begin position="639"/>
        <end position="897"/>
    </location>
</feature>
<name>A0AAV5DKC5_ELECO</name>
<dbReference type="GO" id="GO:0005886">
    <property type="term" value="C:plasma membrane"/>
    <property type="evidence" value="ECO:0007669"/>
    <property type="project" value="UniProtKB-SubCell"/>
</dbReference>
<comment type="catalytic activity">
    <reaction evidence="19">
        <text>L-seryl-[protein] + ATP = O-phospho-L-seryl-[protein] + ADP + H(+)</text>
        <dbReference type="Rhea" id="RHEA:17989"/>
        <dbReference type="Rhea" id="RHEA-COMP:9863"/>
        <dbReference type="Rhea" id="RHEA-COMP:11604"/>
        <dbReference type="ChEBI" id="CHEBI:15378"/>
        <dbReference type="ChEBI" id="CHEBI:29999"/>
        <dbReference type="ChEBI" id="CHEBI:30616"/>
        <dbReference type="ChEBI" id="CHEBI:83421"/>
        <dbReference type="ChEBI" id="CHEBI:456216"/>
        <dbReference type="EC" id="2.7.11.1"/>
    </reaction>
    <physiologicalReaction direction="left-to-right" evidence="19">
        <dbReference type="Rhea" id="RHEA:17990"/>
    </physiologicalReaction>
</comment>
<keyword evidence="13 20" id="KW-0067">ATP-binding</keyword>
<feature type="transmembrane region" description="Helical" evidence="21">
    <location>
        <begin position="170"/>
        <end position="191"/>
    </location>
</feature>
<keyword evidence="12" id="KW-0418">Kinase</keyword>
<evidence type="ECO:0000256" key="2">
    <source>
        <dbReference type="ARBA" id="ARBA00008536"/>
    </source>
</evidence>
<evidence type="ECO:0000256" key="15">
    <source>
        <dbReference type="ARBA" id="ARBA00023136"/>
    </source>
</evidence>
<dbReference type="SMART" id="SM00220">
    <property type="entry name" value="S_TKc"/>
    <property type="match status" value="1"/>
</dbReference>
<keyword evidence="14 21" id="KW-1133">Transmembrane helix</keyword>
<evidence type="ECO:0000256" key="12">
    <source>
        <dbReference type="ARBA" id="ARBA00022777"/>
    </source>
</evidence>
<evidence type="ECO:0000256" key="18">
    <source>
        <dbReference type="ARBA" id="ARBA00048659"/>
    </source>
</evidence>
<keyword evidence="7" id="KW-0808">Transferase</keyword>
<dbReference type="InterPro" id="IPR008271">
    <property type="entry name" value="Ser/Thr_kinase_AS"/>
</dbReference>
<evidence type="ECO:0000256" key="8">
    <source>
        <dbReference type="ARBA" id="ARBA00022692"/>
    </source>
</evidence>
<gene>
    <name evidence="23" type="primary">ga28432</name>
    <name evidence="23" type="ORF">PR202_ga28432</name>
</gene>
<dbReference type="InterPro" id="IPR050528">
    <property type="entry name" value="L-type_Lectin-RKs"/>
</dbReference>
<evidence type="ECO:0000256" key="13">
    <source>
        <dbReference type="ARBA" id="ARBA00022840"/>
    </source>
</evidence>
<dbReference type="InterPro" id="IPR013320">
    <property type="entry name" value="ConA-like_dom_sf"/>
</dbReference>
<keyword evidence="5" id="KW-1003">Cell membrane</keyword>
<keyword evidence="6" id="KW-0723">Serine/threonine-protein kinase</keyword>
<evidence type="ECO:0000256" key="17">
    <source>
        <dbReference type="ARBA" id="ARBA00023180"/>
    </source>
</evidence>
<dbReference type="Pfam" id="PF00139">
    <property type="entry name" value="Lectin_legB"/>
    <property type="match status" value="2"/>
</dbReference>
<keyword evidence="16" id="KW-0675">Receptor</keyword>
<evidence type="ECO:0000256" key="10">
    <source>
        <dbReference type="ARBA" id="ARBA00022734"/>
    </source>
</evidence>
<dbReference type="Pfam" id="PF00069">
    <property type="entry name" value="Pkinase"/>
    <property type="match status" value="1"/>
</dbReference>
<feature type="binding site" evidence="20">
    <location>
        <position position="669"/>
    </location>
    <ligand>
        <name>ATP</name>
        <dbReference type="ChEBI" id="CHEBI:30616"/>
    </ligand>
</feature>
<feature type="transmembrane region" description="Helical" evidence="21">
    <location>
        <begin position="581"/>
        <end position="604"/>
    </location>
</feature>
<evidence type="ECO:0000256" key="7">
    <source>
        <dbReference type="ARBA" id="ARBA00022679"/>
    </source>
</evidence>
<evidence type="ECO:0000313" key="24">
    <source>
        <dbReference type="Proteomes" id="UP001054889"/>
    </source>
</evidence>
<keyword evidence="9" id="KW-0732">Signal</keyword>
<dbReference type="InterPro" id="IPR017441">
    <property type="entry name" value="Protein_kinase_ATP_BS"/>
</dbReference>
<reference evidence="23" key="1">
    <citation type="journal article" date="2018" name="DNA Res.">
        <title>Multiple hybrid de novo genome assembly of finger millet, an orphan allotetraploid crop.</title>
        <authorList>
            <person name="Hatakeyama M."/>
            <person name="Aluri S."/>
            <person name="Balachadran M.T."/>
            <person name="Sivarajan S.R."/>
            <person name="Patrignani A."/>
            <person name="Gruter S."/>
            <person name="Poveda L."/>
            <person name="Shimizu-Inatsugi R."/>
            <person name="Baeten J."/>
            <person name="Francoijs K.J."/>
            <person name="Nataraja K.N."/>
            <person name="Reddy Y.A.N."/>
            <person name="Phadnis S."/>
            <person name="Ravikumar R.L."/>
            <person name="Schlapbach R."/>
            <person name="Sreeman S.M."/>
            <person name="Shimizu K.K."/>
        </authorList>
    </citation>
    <scope>NUCLEOTIDE SEQUENCE</scope>
</reference>
<dbReference type="PROSITE" id="PS00107">
    <property type="entry name" value="PROTEIN_KINASE_ATP"/>
    <property type="match status" value="1"/>
</dbReference>
<accession>A0AAV5DKC5</accession>
<reference evidence="23" key="2">
    <citation type="submission" date="2021-12" db="EMBL/GenBank/DDBJ databases">
        <title>Resequencing data analysis of finger millet.</title>
        <authorList>
            <person name="Hatakeyama M."/>
            <person name="Aluri S."/>
            <person name="Balachadran M.T."/>
            <person name="Sivarajan S.R."/>
            <person name="Poveda L."/>
            <person name="Shimizu-Inatsugi R."/>
            <person name="Schlapbach R."/>
            <person name="Sreeman S.M."/>
            <person name="Shimizu K.K."/>
        </authorList>
    </citation>
    <scope>NUCLEOTIDE SEQUENCE</scope>
</reference>
<dbReference type="EMBL" id="BQKI01000017">
    <property type="protein sequence ID" value="GJN10345.1"/>
    <property type="molecule type" value="Genomic_DNA"/>
</dbReference>
<evidence type="ECO:0000256" key="16">
    <source>
        <dbReference type="ARBA" id="ARBA00023170"/>
    </source>
</evidence>
<dbReference type="InterPro" id="IPR019825">
    <property type="entry name" value="Lectin_legB_Mn/Ca_BS"/>
</dbReference>
<protein>
    <recommendedName>
        <fullName evidence="4">non-specific serine/threonine protein kinase</fullName>
        <ecNumber evidence="4">2.7.11.1</ecNumber>
    </recommendedName>
</protein>
<evidence type="ECO:0000256" key="3">
    <source>
        <dbReference type="ARBA" id="ARBA00010217"/>
    </source>
</evidence>
<dbReference type="InterPro" id="IPR000719">
    <property type="entry name" value="Prot_kinase_dom"/>
</dbReference>
<dbReference type="Gene3D" id="3.30.200.20">
    <property type="entry name" value="Phosphorylase Kinase, domain 1"/>
    <property type="match status" value="2"/>
</dbReference>
<evidence type="ECO:0000256" key="9">
    <source>
        <dbReference type="ARBA" id="ARBA00022729"/>
    </source>
</evidence>
<dbReference type="FunFam" id="2.60.120.200:FF:000051">
    <property type="entry name" value="L-type lectin-domain containing receptor kinase V.9"/>
    <property type="match status" value="1"/>
</dbReference>
<dbReference type="PANTHER" id="PTHR27007">
    <property type="match status" value="1"/>
</dbReference>
<keyword evidence="10" id="KW-0430">Lectin</keyword>
<dbReference type="FunFam" id="1.10.510.10:FF:000517">
    <property type="entry name" value="Putative receptor kinase Lecrk"/>
    <property type="match status" value="1"/>
</dbReference>
<sequence>MGLVNDRNNGNASNHILAVEIDTVQNNEFSDINSNHVGININGLHSMNSSSAGYYDDKTGNFYNLTLMSSEVMRVWVHYDEESMKLDVTLAPVKMVKPARPLVSATCNLSQVLSEESFIGFSSATGMVNTRHYIIGWSFGTNASAPPIDTAKLPRLPRVGPKDDSRFLDIILPLATASFLLTVSMVAFLLVRRHLRYAEVHEDWEVEFGPHRFSYKDLYDASEGFKDKHLIGIGGFGRVYKAVLPESKMEVAIKRLAHDSKQGMKEFIAESRSTVNHHPGSTRSLFFFFLSSLIVRDMESLCSFLLLSLNIAVLCTGENQFVYSGFTGTKLILDGAATVTPDDLLELTNETANMKGHAINPIPFHFRKTLNSVVQSFSVAFVFGIVSLHPDLSAHGMTFLVAPSKNFSTALPSQYLGLFNPQNNGKIKNHIFAIELDTNLNKEFHDINNNHVGIDVNGLQSVQSHDAGYYDKDGMFQNLALASHEVMQVWVDYDMQYTRINVTMAPIKMRKPTRPLITTTYNLSQVLTDPAYIGFSAATSPINSRHYVLGWSFGLNSPAPAINTSKLPKLPRLGPNPRSKILEIILPLASAALISVVIIAIFIVKWRQYIYAEVREDWESEFGPHRFAYKDLFNATNGFDKSNLLGAGGFGRVYRGIFPVSKIEIAVKKVSHESRQGMKEFVAEVVSIGCLRHRNLVKLLGYCRRKGELLLVYDYMSNGSLDKYLYCDKGKPTLDWATRLHIIQGVACGLHYIHEKWEKVLIHRDIKAGNVLLDEKMNGRLGDFGLARLYDHGTDLQTTHVVGTMGYLAPELIHTGKASPLSDVFAFGIFLLEVTCGQRPVRQNTNDSHVMLVDWVLQHCQSKTLIETVDTRLDGNFNMDEACLLLKLGLLCSHPFTNARPSMRLVIQYLNGDVPLPDATLMDPNFRILAMMESEGSDLAIMPYEHLMTSVGTISVLSGGR</sequence>
<dbReference type="PROSITE" id="PS50011">
    <property type="entry name" value="PROTEIN_KINASE_DOM"/>
    <property type="match status" value="1"/>
</dbReference>
<evidence type="ECO:0000256" key="1">
    <source>
        <dbReference type="ARBA" id="ARBA00004251"/>
    </source>
</evidence>
<evidence type="ECO:0000259" key="22">
    <source>
        <dbReference type="PROSITE" id="PS50011"/>
    </source>
</evidence>
<keyword evidence="11 20" id="KW-0547">Nucleotide-binding</keyword>
<dbReference type="PROSITE" id="PS00108">
    <property type="entry name" value="PROTEIN_KINASE_ST"/>
    <property type="match status" value="1"/>
</dbReference>
<keyword evidence="17" id="KW-0325">Glycoprotein</keyword>
<evidence type="ECO:0000256" key="11">
    <source>
        <dbReference type="ARBA" id="ARBA00022741"/>
    </source>
</evidence>
<dbReference type="Proteomes" id="UP001054889">
    <property type="component" value="Unassembled WGS sequence"/>
</dbReference>
<evidence type="ECO:0000256" key="4">
    <source>
        <dbReference type="ARBA" id="ARBA00012513"/>
    </source>
</evidence>
<dbReference type="GO" id="GO:1901001">
    <property type="term" value="P:negative regulation of response to salt stress"/>
    <property type="evidence" value="ECO:0007669"/>
    <property type="project" value="UniProtKB-ARBA"/>
</dbReference>
<evidence type="ECO:0000256" key="20">
    <source>
        <dbReference type="PROSITE-ProRule" id="PRU10141"/>
    </source>
</evidence>
<evidence type="ECO:0000256" key="6">
    <source>
        <dbReference type="ARBA" id="ARBA00022527"/>
    </source>
</evidence>
<dbReference type="CDD" id="cd14066">
    <property type="entry name" value="STKc_IRAK"/>
    <property type="match status" value="1"/>
</dbReference>
<organism evidence="23 24">
    <name type="scientific">Eleusine coracana subsp. coracana</name>
    <dbReference type="NCBI Taxonomy" id="191504"/>
    <lineage>
        <taxon>Eukaryota</taxon>
        <taxon>Viridiplantae</taxon>
        <taxon>Streptophyta</taxon>
        <taxon>Embryophyta</taxon>
        <taxon>Tracheophyta</taxon>
        <taxon>Spermatophyta</taxon>
        <taxon>Magnoliopsida</taxon>
        <taxon>Liliopsida</taxon>
        <taxon>Poales</taxon>
        <taxon>Poaceae</taxon>
        <taxon>PACMAD clade</taxon>
        <taxon>Chloridoideae</taxon>
        <taxon>Cynodonteae</taxon>
        <taxon>Eleusininae</taxon>
        <taxon>Eleusine</taxon>
    </lineage>
</organism>
<dbReference type="Gene3D" id="1.10.510.10">
    <property type="entry name" value="Transferase(Phosphotransferase) domain 1"/>
    <property type="match status" value="1"/>
</dbReference>
<dbReference type="FunFam" id="3.30.200.20:FF:000112">
    <property type="entry name" value="Lectin-domain containing receptor kinase A4.3"/>
    <property type="match status" value="1"/>
</dbReference>
<dbReference type="SUPFAM" id="SSF56112">
    <property type="entry name" value="Protein kinase-like (PK-like)"/>
    <property type="match status" value="2"/>
</dbReference>